<keyword evidence="4" id="KW-1185">Reference proteome</keyword>
<feature type="transmembrane region" description="Helical" evidence="1">
    <location>
        <begin position="232"/>
        <end position="251"/>
    </location>
</feature>
<evidence type="ECO:0000313" key="4">
    <source>
        <dbReference type="Proteomes" id="UP000647172"/>
    </source>
</evidence>
<dbReference type="AlphaFoldDB" id="A0A919JML6"/>
<dbReference type="PANTHER" id="PTHR35007:SF4">
    <property type="entry name" value="CONSERVED TRANSMEMBRANE PROTEIN-RELATED"/>
    <property type="match status" value="1"/>
</dbReference>
<keyword evidence="1" id="KW-1133">Transmembrane helix</keyword>
<dbReference type="RefSeq" id="WP_239130671.1">
    <property type="nucleotide sequence ID" value="NZ_BAAAYJ010000091.1"/>
</dbReference>
<dbReference type="Proteomes" id="UP000647172">
    <property type="component" value="Unassembled WGS sequence"/>
</dbReference>
<evidence type="ECO:0000313" key="3">
    <source>
        <dbReference type="EMBL" id="GIE51946.1"/>
    </source>
</evidence>
<comment type="caution">
    <text evidence="3">The sequence shown here is derived from an EMBL/GenBank/DDBJ whole genome shotgun (WGS) entry which is preliminary data.</text>
</comment>
<organism evidence="3 4">
    <name type="scientific">Actinoplanes nipponensis</name>
    <dbReference type="NCBI Taxonomy" id="135950"/>
    <lineage>
        <taxon>Bacteria</taxon>
        <taxon>Bacillati</taxon>
        <taxon>Actinomycetota</taxon>
        <taxon>Actinomycetes</taxon>
        <taxon>Micromonosporales</taxon>
        <taxon>Micromonosporaceae</taxon>
        <taxon>Actinoplanes</taxon>
    </lineage>
</organism>
<keyword evidence="1" id="KW-0472">Membrane</keyword>
<evidence type="ECO:0000256" key="2">
    <source>
        <dbReference type="SAM" id="SignalP"/>
    </source>
</evidence>
<protein>
    <recommendedName>
        <fullName evidence="5">Tight adherence protein B</fullName>
    </recommendedName>
</protein>
<evidence type="ECO:0000256" key="1">
    <source>
        <dbReference type="SAM" id="Phobius"/>
    </source>
</evidence>
<dbReference type="PANTHER" id="PTHR35007">
    <property type="entry name" value="INTEGRAL MEMBRANE PROTEIN-RELATED"/>
    <property type="match status" value="1"/>
</dbReference>
<keyword evidence="2" id="KW-0732">Signal</keyword>
<feature type="signal peptide" evidence="2">
    <location>
        <begin position="1"/>
        <end position="19"/>
    </location>
</feature>
<dbReference type="EMBL" id="BOMQ01000063">
    <property type="protein sequence ID" value="GIE51946.1"/>
    <property type="molecule type" value="Genomic_DNA"/>
</dbReference>
<proteinExistence type="predicted"/>
<gene>
    <name evidence="3" type="ORF">Ani05nite_54800</name>
</gene>
<feature type="chain" id="PRO_5039327236" description="Tight adherence protein B" evidence="2">
    <location>
        <begin position="20"/>
        <end position="260"/>
    </location>
</feature>
<feature type="transmembrane region" description="Helical" evidence="1">
    <location>
        <begin position="202"/>
        <end position="220"/>
    </location>
</feature>
<evidence type="ECO:0008006" key="5">
    <source>
        <dbReference type="Google" id="ProtNLM"/>
    </source>
</evidence>
<name>A0A919JML6_9ACTN</name>
<keyword evidence="1" id="KW-0812">Transmembrane</keyword>
<sequence>MSGLAWALAATLLAGAAIAAAWPARAALRRLHGRRRPLRAVATTDVRRWWTRAREWAEGSPRRGVGAAALLGAAGGLLVAGPIAGLTCAVYSALGAAAALKRAALRRAAAARSRSLDDLNTLAADLRAGLAISATAPGPGGPRLRESPAPRLSDLTAAVWRLAEQTGAPAADLVERIEADARAGDRARATAAAQAAGAQATALLLAGLPIGGIALGYGIGVDPLRVLLHTPLGGACAVGAVLLQCGGLVWADRLANGPAR</sequence>
<accession>A0A919JML6</accession>
<reference evidence="3" key="1">
    <citation type="submission" date="2021-01" db="EMBL/GenBank/DDBJ databases">
        <title>Whole genome shotgun sequence of Actinoplanes nipponensis NBRC 14063.</title>
        <authorList>
            <person name="Komaki H."/>
            <person name="Tamura T."/>
        </authorList>
    </citation>
    <scope>NUCLEOTIDE SEQUENCE</scope>
    <source>
        <strain evidence="3">NBRC 14063</strain>
    </source>
</reference>
<feature type="transmembrane region" description="Helical" evidence="1">
    <location>
        <begin position="67"/>
        <end position="100"/>
    </location>
</feature>